<gene>
    <name evidence="2" type="ORF">N5I32_04900</name>
</gene>
<protein>
    <submittedName>
        <fullName evidence="2">Component of SufBCD complex</fullName>
    </submittedName>
</protein>
<feature type="transmembrane region" description="Helical" evidence="1">
    <location>
        <begin position="105"/>
        <end position="125"/>
    </location>
</feature>
<feature type="transmembrane region" description="Helical" evidence="1">
    <location>
        <begin position="80"/>
        <end position="99"/>
    </location>
</feature>
<dbReference type="EMBL" id="JAOCQF010000001">
    <property type="protein sequence ID" value="MCT8328852.1"/>
    <property type="molecule type" value="Genomic_DNA"/>
</dbReference>
<feature type="transmembrane region" description="Helical" evidence="1">
    <location>
        <begin position="20"/>
        <end position="41"/>
    </location>
</feature>
<keyword evidence="3" id="KW-1185">Reference proteome</keyword>
<evidence type="ECO:0000313" key="2">
    <source>
        <dbReference type="EMBL" id="MCT8328852.1"/>
    </source>
</evidence>
<evidence type="ECO:0000313" key="3">
    <source>
        <dbReference type="Proteomes" id="UP001205601"/>
    </source>
</evidence>
<keyword evidence="1" id="KW-0472">Membrane</keyword>
<keyword evidence="1" id="KW-0812">Transmembrane</keyword>
<accession>A0ABT2NIV1</accession>
<keyword evidence="1" id="KW-1133">Transmembrane helix</keyword>
<dbReference type="Proteomes" id="UP001205601">
    <property type="component" value="Unassembled WGS sequence"/>
</dbReference>
<name>A0ABT2NIV1_9RHOB</name>
<organism evidence="2 3">
    <name type="scientific">Albidovulum sediminis</name>
    <dbReference type="NCBI Taxonomy" id="3066345"/>
    <lineage>
        <taxon>Bacteria</taxon>
        <taxon>Pseudomonadati</taxon>
        <taxon>Pseudomonadota</taxon>
        <taxon>Alphaproteobacteria</taxon>
        <taxon>Rhodobacterales</taxon>
        <taxon>Paracoccaceae</taxon>
        <taxon>Albidovulum</taxon>
    </lineage>
</organism>
<sequence length="175" mass="19307">MSWTQLISEVIDLRSFSNLWYWIALAVTWSQASHWVIGIPFDMVVRARRSGGQAEEELEEFARLCVNRVLYISRTAGSSLLGIGSAAYTCLGLLGFYYGLEICQAVFLILFPLGLVGLLSVRTAGRIAEYGDKGSALHKRLGRHRMAIQAIGVVSIFVTATWGMIQNANIPVLPN</sequence>
<evidence type="ECO:0000256" key="1">
    <source>
        <dbReference type="SAM" id="Phobius"/>
    </source>
</evidence>
<comment type="caution">
    <text evidence="2">The sequence shown here is derived from an EMBL/GenBank/DDBJ whole genome shotgun (WGS) entry which is preliminary data.</text>
</comment>
<feature type="transmembrane region" description="Helical" evidence="1">
    <location>
        <begin position="146"/>
        <end position="165"/>
    </location>
</feature>
<dbReference type="RefSeq" id="WP_261494274.1">
    <property type="nucleotide sequence ID" value="NZ_JAOCQF010000001.1"/>
</dbReference>
<proteinExistence type="predicted"/>
<reference evidence="3" key="1">
    <citation type="submission" date="2023-07" db="EMBL/GenBank/DDBJ databases">
        <title>Defluviimonas sediminis sp. nov., isolated from mangrove sediment.</title>
        <authorList>
            <person name="Liu L."/>
            <person name="Li J."/>
            <person name="Huang Y."/>
            <person name="Pan J."/>
            <person name="Li M."/>
        </authorList>
    </citation>
    <scope>NUCLEOTIDE SEQUENCE [LARGE SCALE GENOMIC DNA]</scope>
    <source>
        <strain evidence="3">FT324</strain>
    </source>
</reference>